<evidence type="ECO:0000256" key="3">
    <source>
        <dbReference type="ARBA" id="ARBA00023125"/>
    </source>
</evidence>
<dbReference type="CDD" id="cd00086">
    <property type="entry name" value="homeodomain"/>
    <property type="match status" value="1"/>
</dbReference>
<feature type="region of interest" description="Disordered" evidence="8">
    <location>
        <begin position="145"/>
        <end position="167"/>
    </location>
</feature>
<dbReference type="PANTHER" id="PTHR45659:SF9">
    <property type="entry name" value="HOMEOBOX PROTEIN HOX-B6"/>
    <property type="match status" value="1"/>
</dbReference>
<dbReference type="PANTHER" id="PTHR45659">
    <property type="entry name" value="HOMEOBOX PROTEIN HOX"/>
    <property type="match status" value="1"/>
</dbReference>
<dbReference type="InterPro" id="IPR009057">
    <property type="entry name" value="Homeodomain-like_sf"/>
</dbReference>
<feature type="domain" description="Homeobox" evidence="9">
    <location>
        <begin position="84"/>
        <end position="139"/>
    </location>
</feature>
<dbReference type="GO" id="GO:0005634">
    <property type="term" value="C:nucleus"/>
    <property type="evidence" value="ECO:0007669"/>
    <property type="project" value="UniProtKB-SubCell"/>
</dbReference>
<evidence type="ECO:0000256" key="6">
    <source>
        <dbReference type="PROSITE-ProRule" id="PRU00108"/>
    </source>
</evidence>
<keyword evidence="5 6" id="KW-0539">Nucleus</keyword>
<comment type="subcellular location">
    <subcellularLocation>
        <location evidence="2 6 7">Nucleus</location>
    </subcellularLocation>
</comment>
<evidence type="ECO:0000313" key="10">
    <source>
        <dbReference type="EMBL" id="CAF4159824.1"/>
    </source>
</evidence>
<evidence type="ECO:0000256" key="1">
    <source>
        <dbReference type="ARBA" id="ARBA00003263"/>
    </source>
</evidence>
<dbReference type="PRINTS" id="PR00024">
    <property type="entry name" value="HOMEOBOX"/>
</dbReference>
<dbReference type="InterPro" id="IPR050296">
    <property type="entry name" value="Antp_homeobox"/>
</dbReference>
<evidence type="ECO:0000256" key="4">
    <source>
        <dbReference type="ARBA" id="ARBA00023155"/>
    </source>
</evidence>
<evidence type="ECO:0000256" key="7">
    <source>
        <dbReference type="RuleBase" id="RU000682"/>
    </source>
</evidence>
<evidence type="ECO:0000259" key="9">
    <source>
        <dbReference type="PROSITE" id="PS50071"/>
    </source>
</evidence>
<dbReference type="PROSITE" id="PS50071">
    <property type="entry name" value="HOMEOBOX_2"/>
    <property type="match status" value="1"/>
</dbReference>
<proteinExistence type="predicted"/>
<organism evidence="10 11">
    <name type="scientific">Rotaria sordida</name>
    <dbReference type="NCBI Taxonomy" id="392033"/>
    <lineage>
        <taxon>Eukaryota</taxon>
        <taxon>Metazoa</taxon>
        <taxon>Spiralia</taxon>
        <taxon>Gnathifera</taxon>
        <taxon>Rotifera</taxon>
        <taxon>Eurotatoria</taxon>
        <taxon>Bdelloidea</taxon>
        <taxon>Philodinida</taxon>
        <taxon>Philodinidae</taxon>
        <taxon>Rotaria</taxon>
    </lineage>
</organism>
<gene>
    <name evidence="10" type="ORF">OTI717_LOCUS36661</name>
</gene>
<keyword evidence="4 6" id="KW-0371">Homeobox</keyword>
<evidence type="ECO:0000256" key="2">
    <source>
        <dbReference type="ARBA" id="ARBA00004123"/>
    </source>
</evidence>
<dbReference type="GO" id="GO:0009952">
    <property type="term" value="P:anterior/posterior pattern specification"/>
    <property type="evidence" value="ECO:0007669"/>
    <property type="project" value="TreeGrafter"/>
</dbReference>
<dbReference type="GO" id="GO:0000978">
    <property type="term" value="F:RNA polymerase II cis-regulatory region sequence-specific DNA binding"/>
    <property type="evidence" value="ECO:0007669"/>
    <property type="project" value="TreeGrafter"/>
</dbReference>
<dbReference type="Gene3D" id="1.10.10.60">
    <property type="entry name" value="Homeodomain-like"/>
    <property type="match status" value="1"/>
</dbReference>
<dbReference type="GO" id="GO:0000981">
    <property type="term" value="F:DNA-binding transcription factor activity, RNA polymerase II-specific"/>
    <property type="evidence" value="ECO:0007669"/>
    <property type="project" value="TreeGrafter"/>
</dbReference>
<reference evidence="10" key="1">
    <citation type="submission" date="2021-02" db="EMBL/GenBank/DDBJ databases">
        <authorList>
            <person name="Nowell W R."/>
        </authorList>
    </citation>
    <scope>NUCLEOTIDE SEQUENCE</scope>
</reference>
<dbReference type="EMBL" id="CAJOAX010015921">
    <property type="protein sequence ID" value="CAF4159824.1"/>
    <property type="molecule type" value="Genomic_DNA"/>
</dbReference>
<comment type="function">
    <text evidence="1">Sequence-specific transcription factor which is part of a developmental regulatory system that provides cells with specific positional identities on the anterior-posterior axis.</text>
</comment>
<evidence type="ECO:0000256" key="5">
    <source>
        <dbReference type="ARBA" id="ARBA00023242"/>
    </source>
</evidence>
<feature type="non-terminal residue" evidence="10">
    <location>
        <position position="1"/>
    </location>
</feature>
<feature type="DNA-binding region" description="Homeobox" evidence="6">
    <location>
        <begin position="86"/>
        <end position="140"/>
    </location>
</feature>
<dbReference type="Pfam" id="PF00046">
    <property type="entry name" value="Homeodomain"/>
    <property type="match status" value="1"/>
</dbReference>
<accession>A0A819YU47</accession>
<name>A0A819YU47_9BILA</name>
<dbReference type="InterPro" id="IPR020479">
    <property type="entry name" value="HD_metazoa"/>
</dbReference>
<keyword evidence="3 6" id="KW-0238">DNA-binding</keyword>
<protein>
    <recommendedName>
        <fullName evidence="9">Homeobox domain-containing protein</fullName>
    </recommendedName>
</protein>
<evidence type="ECO:0000256" key="8">
    <source>
        <dbReference type="SAM" id="MobiDB-lite"/>
    </source>
</evidence>
<sequence>LSPTNKDSTFINTSSNLNMMQTDTSHHVQHQPTTDDLVPVSNDTLSSVNNMISPLTFSMSVTNPMVNTVYPRLRRESNFELGCRRAGYTSYQILELEKEFHYTKYLTRYRRVEIAHALDLTERQIKCWFQCRRFEWQLEGSRSRNDPHVELDANTTNHGRNHHSYGI</sequence>
<dbReference type="InterPro" id="IPR001356">
    <property type="entry name" value="HD"/>
</dbReference>
<dbReference type="Proteomes" id="UP000663823">
    <property type="component" value="Unassembled WGS sequence"/>
</dbReference>
<dbReference type="AlphaFoldDB" id="A0A819YU47"/>
<dbReference type="SMART" id="SM00389">
    <property type="entry name" value="HOX"/>
    <property type="match status" value="1"/>
</dbReference>
<comment type="caution">
    <text evidence="10">The sequence shown here is derived from an EMBL/GenBank/DDBJ whole genome shotgun (WGS) entry which is preliminary data.</text>
</comment>
<dbReference type="SUPFAM" id="SSF46689">
    <property type="entry name" value="Homeodomain-like"/>
    <property type="match status" value="1"/>
</dbReference>
<evidence type="ECO:0000313" key="11">
    <source>
        <dbReference type="Proteomes" id="UP000663823"/>
    </source>
</evidence>